<dbReference type="AlphaFoldDB" id="B9TL21"/>
<gene>
    <name evidence="1" type="ORF">RCOM_1904130</name>
</gene>
<evidence type="ECO:0000313" key="2">
    <source>
        <dbReference type="Proteomes" id="UP000008311"/>
    </source>
</evidence>
<dbReference type="Proteomes" id="UP000008311">
    <property type="component" value="Unassembled WGS sequence"/>
</dbReference>
<dbReference type="InParanoid" id="B9TL21"/>
<accession>B9TL21</accession>
<feature type="non-terminal residue" evidence="1">
    <location>
        <position position="72"/>
    </location>
</feature>
<name>B9TL21_RICCO</name>
<reference evidence="2" key="1">
    <citation type="journal article" date="2010" name="Nat. Biotechnol.">
        <title>Draft genome sequence of the oilseed species Ricinus communis.</title>
        <authorList>
            <person name="Chan A.P."/>
            <person name="Crabtree J."/>
            <person name="Zhao Q."/>
            <person name="Lorenzi H."/>
            <person name="Orvis J."/>
            <person name="Puiu D."/>
            <person name="Melake-Berhan A."/>
            <person name="Jones K.M."/>
            <person name="Redman J."/>
            <person name="Chen G."/>
            <person name="Cahoon E.B."/>
            <person name="Gedil M."/>
            <person name="Stanke M."/>
            <person name="Haas B.J."/>
            <person name="Wortman J.R."/>
            <person name="Fraser-Liggett C.M."/>
            <person name="Ravel J."/>
            <person name="Rabinowicz P.D."/>
        </authorList>
    </citation>
    <scope>NUCLEOTIDE SEQUENCE [LARGE SCALE GENOMIC DNA]</scope>
    <source>
        <strain evidence="2">cv. Hale</strain>
    </source>
</reference>
<organism evidence="1 2">
    <name type="scientific">Ricinus communis</name>
    <name type="common">Castor bean</name>
    <dbReference type="NCBI Taxonomy" id="3988"/>
    <lineage>
        <taxon>Eukaryota</taxon>
        <taxon>Viridiplantae</taxon>
        <taxon>Streptophyta</taxon>
        <taxon>Embryophyta</taxon>
        <taxon>Tracheophyta</taxon>
        <taxon>Spermatophyta</taxon>
        <taxon>Magnoliopsida</taxon>
        <taxon>eudicotyledons</taxon>
        <taxon>Gunneridae</taxon>
        <taxon>Pentapetalae</taxon>
        <taxon>rosids</taxon>
        <taxon>fabids</taxon>
        <taxon>Malpighiales</taxon>
        <taxon>Euphorbiaceae</taxon>
        <taxon>Acalyphoideae</taxon>
        <taxon>Acalypheae</taxon>
        <taxon>Ricinus</taxon>
    </lineage>
</organism>
<proteinExistence type="predicted"/>
<evidence type="ECO:0000313" key="1">
    <source>
        <dbReference type="EMBL" id="EEF23442.1"/>
    </source>
</evidence>
<protein>
    <submittedName>
        <fullName evidence="1">Uncharacterized protein</fullName>
    </submittedName>
</protein>
<keyword evidence="2" id="KW-1185">Reference proteome</keyword>
<dbReference type="EMBL" id="EQ986054">
    <property type="protein sequence ID" value="EEF23442.1"/>
    <property type="molecule type" value="Genomic_DNA"/>
</dbReference>
<sequence>MGDRAFVWRRSGDADGVAGAHYPATDPVWADFQVTPGDDVALDAAMAQFYADANSRLVEDFTAIRVTQFTPG</sequence>